<organism evidence="2">
    <name type="scientific">viral metagenome</name>
    <dbReference type="NCBI Taxonomy" id="1070528"/>
    <lineage>
        <taxon>unclassified sequences</taxon>
        <taxon>metagenomes</taxon>
        <taxon>organismal metagenomes</taxon>
    </lineage>
</organism>
<sequence length="450" mass="50822">MITTYLLQNCKHCKKLLKYIKKNPNVNICLIMVSNDDIKLIKENEPRIKQFPVAFTGNPKNNGLPYKNSHVLSGSSTILDTLKNNFGNIKKRGNFTDNSKSTLTGSNINTDYLNNNEGNISSLTNIRKHRNNCFGNTCHVMDRPFGPTDNQYILQGYQPPCALPIRSDLPIKKSNSSEMNYFGMTTPGTQNWQLERQPWSLPRILVDDRNMEQYLNGNQMAAMNTPRTFNDDYLNRKIWNPLNINNFGTKDAYVTKNNNSNKFISAPVNQTAPFLTYAAGGNGVSRVSGKNFLREQVPIEKSPKTAYISGNIKNYVSRNLDNQRLLAGGLDSPWSINAQGINYYGNKNNNSNSNSSKKQIKLINKVPRPSVPSVPSVPKRSNKPFGDENQWALTRTVSGNGTNQTQYFKRQRFPNNGNGFGKQKKKETLKPKKKKEMKFTSPLGIEISFN</sequence>
<dbReference type="EMBL" id="MN740474">
    <property type="protein sequence ID" value="QHU28798.1"/>
    <property type="molecule type" value="Genomic_DNA"/>
</dbReference>
<evidence type="ECO:0000256" key="1">
    <source>
        <dbReference type="SAM" id="MobiDB-lite"/>
    </source>
</evidence>
<evidence type="ECO:0000313" key="2">
    <source>
        <dbReference type="EMBL" id="QHU28798.1"/>
    </source>
</evidence>
<proteinExistence type="predicted"/>
<feature type="compositionally biased region" description="Basic residues" evidence="1">
    <location>
        <begin position="422"/>
        <end position="436"/>
    </location>
</feature>
<dbReference type="AlphaFoldDB" id="A0A6C0LG49"/>
<feature type="region of interest" description="Disordered" evidence="1">
    <location>
        <begin position="367"/>
        <end position="387"/>
    </location>
</feature>
<feature type="compositionally biased region" description="Low complexity" evidence="1">
    <location>
        <begin position="367"/>
        <end position="379"/>
    </location>
</feature>
<reference evidence="2" key="1">
    <citation type="journal article" date="2020" name="Nature">
        <title>Giant virus diversity and host interactions through global metagenomics.</title>
        <authorList>
            <person name="Schulz F."/>
            <person name="Roux S."/>
            <person name="Paez-Espino D."/>
            <person name="Jungbluth S."/>
            <person name="Walsh D.A."/>
            <person name="Denef V.J."/>
            <person name="McMahon K.D."/>
            <person name="Konstantinidis K.T."/>
            <person name="Eloe-Fadrosh E.A."/>
            <person name="Kyrpides N.C."/>
            <person name="Woyke T."/>
        </authorList>
    </citation>
    <scope>NUCLEOTIDE SEQUENCE</scope>
    <source>
        <strain evidence="2">GVMAG-M-3300027791-30</strain>
    </source>
</reference>
<name>A0A6C0LG49_9ZZZZ</name>
<evidence type="ECO:0008006" key="3">
    <source>
        <dbReference type="Google" id="ProtNLM"/>
    </source>
</evidence>
<accession>A0A6C0LG49</accession>
<protein>
    <recommendedName>
        <fullName evidence="3">Glutaredoxin domain-containing protein</fullName>
    </recommendedName>
</protein>
<feature type="region of interest" description="Disordered" evidence="1">
    <location>
        <begin position="410"/>
        <end position="450"/>
    </location>
</feature>